<reference evidence="8 9" key="1">
    <citation type="journal article" date="2015" name="Nature">
        <title>rRNA introns, odd ribosomes, and small enigmatic genomes across a large radiation of phyla.</title>
        <authorList>
            <person name="Brown C.T."/>
            <person name="Hug L.A."/>
            <person name="Thomas B.C."/>
            <person name="Sharon I."/>
            <person name="Castelle C.J."/>
            <person name="Singh A."/>
            <person name="Wilkins M.J."/>
            <person name="Williams K.H."/>
            <person name="Banfield J.F."/>
        </authorList>
    </citation>
    <scope>NUCLEOTIDE SEQUENCE [LARGE SCALE GENOMIC DNA]</scope>
</reference>
<keyword evidence="2" id="KW-0488">Methylation</keyword>
<dbReference type="InterPro" id="IPR000983">
    <property type="entry name" value="Bac_GSPG_pilin"/>
</dbReference>
<dbReference type="AlphaFoldDB" id="A0A0G0SPV5"/>
<keyword evidence="3 6" id="KW-0812">Transmembrane</keyword>
<dbReference type="InterPro" id="IPR013545">
    <property type="entry name" value="T2SS_protein-GspG_C"/>
</dbReference>
<dbReference type="PANTHER" id="PTHR30093">
    <property type="entry name" value="GENERAL SECRETION PATHWAY PROTEIN G"/>
    <property type="match status" value="1"/>
</dbReference>
<dbReference type="GO" id="GO:0015627">
    <property type="term" value="C:type II protein secretion system complex"/>
    <property type="evidence" value="ECO:0007669"/>
    <property type="project" value="InterPro"/>
</dbReference>
<evidence type="ECO:0000256" key="4">
    <source>
        <dbReference type="ARBA" id="ARBA00022989"/>
    </source>
</evidence>
<dbReference type="SUPFAM" id="SSF54523">
    <property type="entry name" value="Pili subunits"/>
    <property type="match status" value="1"/>
</dbReference>
<dbReference type="PANTHER" id="PTHR30093:SF44">
    <property type="entry name" value="TYPE II SECRETION SYSTEM CORE PROTEIN G"/>
    <property type="match status" value="1"/>
</dbReference>
<dbReference type="Pfam" id="PF08334">
    <property type="entry name" value="T2SSG"/>
    <property type="match status" value="1"/>
</dbReference>
<gene>
    <name evidence="8" type="ORF">UU02_C0008G0013</name>
</gene>
<dbReference type="GO" id="GO:0015628">
    <property type="term" value="P:protein secretion by the type II secretion system"/>
    <property type="evidence" value="ECO:0007669"/>
    <property type="project" value="InterPro"/>
</dbReference>
<keyword evidence="5 6" id="KW-0472">Membrane</keyword>
<feature type="transmembrane region" description="Helical" evidence="6">
    <location>
        <begin position="12"/>
        <end position="35"/>
    </location>
</feature>
<keyword evidence="4 6" id="KW-1133">Transmembrane helix</keyword>
<evidence type="ECO:0000256" key="2">
    <source>
        <dbReference type="ARBA" id="ARBA00022481"/>
    </source>
</evidence>
<dbReference type="NCBIfam" id="TIGR02532">
    <property type="entry name" value="IV_pilin_GFxxxE"/>
    <property type="match status" value="1"/>
</dbReference>
<evidence type="ECO:0000256" key="5">
    <source>
        <dbReference type="ARBA" id="ARBA00023136"/>
    </source>
</evidence>
<dbReference type="Gene3D" id="3.30.700.10">
    <property type="entry name" value="Glycoprotein, Type 4 Pilin"/>
    <property type="match status" value="1"/>
</dbReference>
<dbReference type="Pfam" id="PF07963">
    <property type="entry name" value="N_methyl"/>
    <property type="match status" value="1"/>
</dbReference>
<protein>
    <submittedName>
        <fullName evidence="8">General secretion pathway protein G</fullName>
    </submittedName>
</protein>
<dbReference type="InterPro" id="IPR045584">
    <property type="entry name" value="Pilin-like"/>
</dbReference>
<evidence type="ECO:0000256" key="1">
    <source>
        <dbReference type="ARBA" id="ARBA00004167"/>
    </source>
</evidence>
<evidence type="ECO:0000313" key="8">
    <source>
        <dbReference type="EMBL" id="KKR64476.1"/>
    </source>
</evidence>
<name>A0A0G0SPV5_9BACT</name>
<evidence type="ECO:0000256" key="3">
    <source>
        <dbReference type="ARBA" id="ARBA00022692"/>
    </source>
</evidence>
<dbReference type="EMBL" id="LBZA01000008">
    <property type="protein sequence ID" value="KKR64476.1"/>
    <property type="molecule type" value="Genomic_DNA"/>
</dbReference>
<comment type="caution">
    <text evidence="8">The sequence shown here is derived from an EMBL/GenBank/DDBJ whole genome shotgun (WGS) entry which is preliminary data.</text>
</comment>
<comment type="subcellular location">
    <subcellularLocation>
        <location evidence="1">Membrane</location>
        <topology evidence="1">Single-pass membrane protein</topology>
    </subcellularLocation>
</comment>
<evidence type="ECO:0000313" key="9">
    <source>
        <dbReference type="Proteomes" id="UP000034293"/>
    </source>
</evidence>
<dbReference type="InterPro" id="IPR012902">
    <property type="entry name" value="N_methyl_site"/>
</dbReference>
<dbReference type="PROSITE" id="PS00409">
    <property type="entry name" value="PROKAR_NTER_METHYL"/>
    <property type="match status" value="1"/>
</dbReference>
<dbReference type="PRINTS" id="PR00813">
    <property type="entry name" value="BCTERIALGSPG"/>
</dbReference>
<organism evidence="8 9">
    <name type="scientific">Candidatus Woesebacteria bacterium GW2011_GWA1_40_43</name>
    <dbReference type="NCBI Taxonomy" id="1618553"/>
    <lineage>
        <taxon>Bacteria</taxon>
        <taxon>Candidatus Woeseibacteriota</taxon>
    </lineage>
</organism>
<feature type="domain" description="Type II secretion system protein GspG C-terminal" evidence="7">
    <location>
        <begin position="38"/>
        <end position="117"/>
    </location>
</feature>
<proteinExistence type="predicted"/>
<evidence type="ECO:0000256" key="6">
    <source>
        <dbReference type="SAM" id="Phobius"/>
    </source>
</evidence>
<dbReference type="GO" id="GO:0016020">
    <property type="term" value="C:membrane"/>
    <property type="evidence" value="ECO:0007669"/>
    <property type="project" value="UniProtKB-SubCell"/>
</dbReference>
<dbReference type="Proteomes" id="UP000034293">
    <property type="component" value="Unassembled WGS sequence"/>
</dbReference>
<sequence length="179" mass="18884">MKQNSKSGFTLVELLVVIAILGILSTIGLVVFSSAQMRGRDAQRKSDLKQISNALEIYYNDYGIYPTSSNGQVAGCPSTTSTVCSWGIGQFTDGKTIYLKTVPKDPASNYKYYYRTVTVGGGANQGFQLYAGLENSQDTSACIGNNCSTHTDLPAGVACGGTVGCNFSITSPNTTATAN</sequence>
<evidence type="ECO:0000259" key="7">
    <source>
        <dbReference type="Pfam" id="PF08334"/>
    </source>
</evidence>
<accession>A0A0G0SPV5</accession>